<dbReference type="Proteomes" id="UP001066276">
    <property type="component" value="Chromosome 10"/>
</dbReference>
<dbReference type="EMBL" id="JANPWB010000014">
    <property type="protein sequence ID" value="KAJ1097537.1"/>
    <property type="molecule type" value="Genomic_DNA"/>
</dbReference>
<proteinExistence type="predicted"/>
<evidence type="ECO:0000313" key="3">
    <source>
        <dbReference type="Proteomes" id="UP001066276"/>
    </source>
</evidence>
<gene>
    <name evidence="2" type="ORF">NDU88_002655</name>
</gene>
<accession>A0AAV7M252</accession>
<sequence length="126" mass="14073">MPPRLTGPSRFPPRLRCLQTQAKAFAGERHHFAAQGTAQAAPRARTRFEAGRSSFQGQRRALHNLDRAAPRRQQHLSTRGGPWDAPWSGQPADFGARAAERRQERPSAPPSWPRPLRGHFKPSVPS</sequence>
<feature type="region of interest" description="Disordered" evidence="1">
    <location>
        <begin position="51"/>
        <end position="126"/>
    </location>
</feature>
<keyword evidence="3" id="KW-1185">Reference proteome</keyword>
<evidence type="ECO:0000256" key="1">
    <source>
        <dbReference type="SAM" id="MobiDB-lite"/>
    </source>
</evidence>
<reference evidence="2" key="1">
    <citation type="journal article" date="2022" name="bioRxiv">
        <title>Sequencing and chromosome-scale assembly of the giantPleurodeles waltlgenome.</title>
        <authorList>
            <person name="Brown T."/>
            <person name="Elewa A."/>
            <person name="Iarovenko S."/>
            <person name="Subramanian E."/>
            <person name="Araus A.J."/>
            <person name="Petzold A."/>
            <person name="Susuki M."/>
            <person name="Suzuki K.-i.T."/>
            <person name="Hayashi T."/>
            <person name="Toyoda A."/>
            <person name="Oliveira C."/>
            <person name="Osipova E."/>
            <person name="Leigh N.D."/>
            <person name="Simon A."/>
            <person name="Yun M.H."/>
        </authorList>
    </citation>
    <scope>NUCLEOTIDE SEQUENCE</scope>
    <source>
        <strain evidence="2">20211129_DDA</strain>
        <tissue evidence="2">Liver</tissue>
    </source>
</reference>
<name>A0AAV7M252_PLEWA</name>
<organism evidence="2 3">
    <name type="scientific">Pleurodeles waltl</name>
    <name type="common">Iberian ribbed newt</name>
    <dbReference type="NCBI Taxonomy" id="8319"/>
    <lineage>
        <taxon>Eukaryota</taxon>
        <taxon>Metazoa</taxon>
        <taxon>Chordata</taxon>
        <taxon>Craniata</taxon>
        <taxon>Vertebrata</taxon>
        <taxon>Euteleostomi</taxon>
        <taxon>Amphibia</taxon>
        <taxon>Batrachia</taxon>
        <taxon>Caudata</taxon>
        <taxon>Salamandroidea</taxon>
        <taxon>Salamandridae</taxon>
        <taxon>Pleurodelinae</taxon>
        <taxon>Pleurodeles</taxon>
    </lineage>
</organism>
<protein>
    <submittedName>
        <fullName evidence="2">Uncharacterized protein</fullName>
    </submittedName>
</protein>
<evidence type="ECO:0000313" key="2">
    <source>
        <dbReference type="EMBL" id="KAJ1097537.1"/>
    </source>
</evidence>
<comment type="caution">
    <text evidence="2">The sequence shown here is derived from an EMBL/GenBank/DDBJ whole genome shotgun (WGS) entry which is preliminary data.</text>
</comment>
<dbReference type="AlphaFoldDB" id="A0AAV7M252"/>